<feature type="transmembrane region" description="Helical" evidence="1">
    <location>
        <begin position="167"/>
        <end position="189"/>
    </location>
</feature>
<dbReference type="WBParaSite" id="HCON_00126310-00001">
    <property type="protein sequence ID" value="HCON_00126310-00001"/>
    <property type="gene ID" value="HCON_00126310"/>
</dbReference>
<dbReference type="PANTHER" id="PTHR31552:SF8">
    <property type="entry name" value="SERPENTINE RECEPTOR CLASS GAMMA"/>
    <property type="match status" value="1"/>
</dbReference>
<proteinExistence type="predicted"/>
<feature type="transmembrane region" description="Helical" evidence="1">
    <location>
        <begin position="210"/>
        <end position="229"/>
    </location>
</feature>
<dbReference type="SUPFAM" id="SSF81321">
    <property type="entry name" value="Family A G protein-coupled receptor-like"/>
    <property type="match status" value="1"/>
</dbReference>
<reference evidence="3" key="1">
    <citation type="submission" date="2020-12" db="UniProtKB">
        <authorList>
            <consortium name="WormBaseParasite"/>
        </authorList>
    </citation>
    <scope>IDENTIFICATION</scope>
    <source>
        <strain evidence="3">MHco3</strain>
    </source>
</reference>
<feature type="transmembrane region" description="Helical" evidence="1">
    <location>
        <begin position="117"/>
        <end position="137"/>
    </location>
</feature>
<accession>A0A7I4YQY8</accession>
<organism evidence="2 3">
    <name type="scientific">Haemonchus contortus</name>
    <name type="common">Barber pole worm</name>
    <dbReference type="NCBI Taxonomy" id="6289"/>
    <lineage>
        <taxon>Eukaryota</taxon>
        <taxon>Metazoa</taxon>
        <taxon>Ecdysozoa</taxon>
        <taxon>Nematoda</taxon>
        <taxon>Chromadorea</taxon>
        <taxon>Rhabditida</taxon>
        <taxon>Rhabditina</taxon>
        <taxon>Rhabditomorpha</taxon>
        <taxon>Strongyloidea</taxon>
        <taxon>Trichostrongylidae</taxon>
        <taxon>Haemonchus</taxon>
    </lineage>
</organism>
<feature type="transmembrane region" description="Helical" evidence="1">
    <location>
        <begin position="249"/>
        <end position="268"/>
    </location>
</feature>
<dbReference type="Pfam" id="PF10323">
    <property type="entry name" value="7TM_GPCR_Srv"/>
    <property type="match status" value="1"/>
</dbReference>
<keyword evidence="2" id="KW-1185">Reference proteome</keyword>
<feature type="transmembrane region" description="Helical" evidence="1">
    <location>
        <begin position="73"/>
        <end position="97"/>
    </location>
</feature>
<dbReference type="AlphaFoldDB" id="A0A7I4YQY8"/>
<dbReference type="PANTHER" id="PTHR31552">
    <property type="entry name" value="SERPENTINE RECEPTOR CLASS GAMMA"/>
    <property type="match status" value="1"/>
</dbReference>
<dbReference type="InterPro" id="IPR019426">
    <property type="entry name" value="7TM_GPCR_serpentine_rcpt_Srv"/>
</dbReference>
<name>A0A7I4YQY8_HAECO</name>
<dbReference type="Proteomes" id="UP000025227">
    <property type="component" value="Unplaced"/>
</dbReference>
<feature type="transmembrane region" description="Helical" evidence="1">
    <location>
        <begin position="6"/>
        <end position="26"/>
    </location>
</feature>
<sequence length="306" mass="34862">MGVSVFMIVIEILIFLLYSFVLFIIIQSKAKLFKIAFYTIFVATGIADIASLFSGSSIRLTRELNLGEDSKDFALLCFMTTYTAFIAHLIGNVLITINRYSALCLINRYNVIWTRKYTWVAVIIQYVISFAVIAHVARAHIEYVHSADGTASVKGIQEKQIDMIVRYTYIVACIIYATTSLTLNVRLLVEWKRLSKFDGVLKNSHHDKGLVIYAVLVFIASMLVCLQQFVKAIAVLTDNTSLNLWVTTLYSWMNDFMVSIPPVSLIVLSTDFRQEVINFFRCARHQSSVSLFVTQPRSRRSIVDRF</sequence>
<evidence type="ECO:0000256" key="1">
    <source>
        <dbReference type="SAM" id="Phobius"/>
    </source>
</evidence>
<keyword evidence="1" id="KW-0812">Transmembrane</keyword>
<keyword evidence="1" id="KW-0472">Membrane</keyword>
<keyword evidence="1" id="KW-1133">Transmembrane helix</keyword>
<evidence type="ECO:0000313" key="3">
    <source>
        <dbReference type="WBParaSite" id="HCON_00126310-00001"/>
    </source>
</evidence>
<dbReference type="Gene3D" id="1.20.1070.10">
    <property type="entry name" value="Rhodopsin 7-helix transmembrane proteins"/>
    <property type="match status" value="1"/>
</dbReference>
<feature type="transmembrane region" description="Helical" evidence="1">
    <location>
        <begin position="35"/>
        <end position="53"/>
    </location>
</feature>
<evidence type="ECO:0000313" key="2">
    <source>
        <dbReference type="Proteomes" id="UP000025227"/>
    </source>
</evidence>
<protein>
    <submittedName>
        <fullName evidence="3">G_PROTEIN_RECEP_F1_2 domain-containing protein</fullName>
    </submittedName>
</protein>